<gene>
    <name evidence="1" type="ORF">L6452_14052</name>
</gene>
<reference evidence="2" key="1">
    <citation type="journal article" date="2022" name="Mol. Ecol. Resour.">
        <title>The genomes of chicory, endive, great burdock and yacon provide insights into Asteraceae palaeo-polyploidization history and plant inulin production.</title>
        <authorList>
            <person name="Fan W."/>
            <person name="Wang S."/>
            <person name="Wang H."/>
            <person name="Wang A."/>
            <person name="Jiang F."/>
            <person name="Liu H."/>
            <person name="Zhao H."/>
            <person name="Xu D."/>
            <person name="Zhang Y."/>
        </authorList>
    </citation>
    <scope>NUCLEOTIDE SEQUENCE [LARGE SCALE GENOMIC DNA]</scope>
    <source>
        <strain evidence="2">cv. Niubang</strain>
    </source>
</reference>
<proteinExistence type="predicted"/>
<protein>
    <submittedName>
        <fullName evidence="1">Uncharacterized protein</fullName>
    </submittedName>
</protein>
<accession>A0ACB9CJZ6</accession>
<sequence length="147" mass="16604">MPGIDCNFNMFGLFRGIEYPCKYLALSFHLQGMSLVLKNNEREATHNHCSHFLLEGKISRRNKYKNSRIPVGGRRWEFGGSLSRRRQGRGEGSASEVAEETTEDRGGRRVGFRWGKAPEMRGERAPERSREGESAGDERGESAGEEP</sequence>
<evidence type="ECO:0000313" key="2">
    <source>
        <dbReference type="Proteomes" id="UP001055879"/>
    </source>
</evidence>
<comment type="caution">
    <text evidence="1">The sequence shown here is derived from an EMBL/GenBank/DDBJ whole genome shotgun (WGS) entry which is preliminary data.</text>
</comment>
<dbReference type="EMBL" id="CM042050">
    <property type="protein sequence ID" value="KAI3734581.1"/>
    <property type="molecule type" value="Genomic_DNA"/>
</dbReference>
<dbReference type="Proteomes" id="UP001055879">
    <property type="component" value="Linkage Group LG04"/>
</dbReference>
<keyword evidence="2" id="KW-1185">Reference proteome</keyword>
<evidence type="ECO:0000313" key="1">
    <source>
        <dbReference type="EMBL" id="KAI3734581.1"/>
    </source>
</evidence>
<name>A0ACB9CJZ6_ARCLA</name>
<reference evidence="1 2" key="2">
    <citation type="journal article" date="2022" name="Mol. Ecol. Resour.">
        <title>The genomes of chicory, endive, great burdock and yacon provide insights into Asteraceae paleo-polyploidization history and plant inulin production.</title>
        <authorList>
            <person name="Fan W."/>
            <person name="Wang S."/>
            <person name="Wang H."/>
            <person name="Wang A."/>
            <person name="Jiang F."/>
            <person name="Liu H."/>
            <person name="Zhao H."/>
            <person name="Xu D."/>
            <person name="Zhang Y."/>
        </authorList>
    </citation>
    <scope>NUCLEOTIDE SEQUENCE [LARGE SCALE GENOMIC DNA]</scope>
    <source>
        <strain evidence="2">cv. Niubang</strain>
    </source>
</reference>
<organism evidence="1 2">
    <name type="scientific">Arctium lappa</name>
    <name type="common">Greater burdock</name>
    <name type="synonym">Lappa major</name>
    <dbReference type="NCBI Taxonomy" id="4217"/>
    <lineage>
        <taxon>Eukaryota</taxon>
        <taxon>Viridiplantae</taxon>
        <taxon>Streptophyta</taxon>
        <taxon>Embryophyta</taxon>
        <taxon>Tracheophyta</taxon>
        <taxon>Spermatophyta</taxon>
        <taxon>Magnoliopsida</taxon>
        <taxon>eudicotyledons</taxon>
        <taxon>Gunneridae</taxon>
        <taxon>Pentapetalae</taxon>
        <taxon>asterids</taxon>
        <taxon>campanulids</taxon>
        <taxon>Asterales</taxon>
        <taxon>Asteraceae</taxon>
        <taxon>Carduoideae</taxon>
        <taxon>Cardueae</taxon>
        <taxon>Arctiinae</taxon>
        <taxon>Arctium</taxon>
    </lineage>
</organism>